<gene>
    <name evidence="1" type="ORF">Amon02_000534700</name>
</gene>
<evidence type="ECO:0000313" key="1">
    <source>
        <dbReference type="EMBL" id="GME82149.1"/>
    </source>
</evidence>
<accession>A0ACB5T6E6</accession>
<keyword evidence="2" id="KW-1185">Reference proteome</keyword>
<reference evidence="1" key="1">
    <citation type="submission" date="2023-04" db="EMBL/GenBank/DDBJ databases">
        <title>Ambrosiozyma monospora NBRC 10751.</title>
        <authorList>
            <person name="Ichikawa N."/>
            <person name="Sato H."/>
            <person name="Tonouchi N."/>
        </authorList>
    </citation>
    <scope>NUCLEOTIDE SEQUENCE</scope>
    <source>
        <strain evidence="1">NBRC 10751</strain>
    </source>
</reference>
<dbReference type="EMBL" id="BSXS01003907">
    <property type="protein sequence ID" value="GME82149.1"/>
    <property type="molecule type" value="Genomic_DNA"/>
</dbReference>
<comment type="caution">
    <text evidence="1">The sequence shown here is derived from an EMBL/GenBank/DDBJ whole genome shotgun (WGS) entry which is preliminary data.</text>
</comment>
<proteinExistence type="predicted"/>
<dbReference type="Proteomes" id="UP001165064">
    <property type="component" value="Unassembled WGS sequence"/>
</dbReference>
<organism evidence="1 2">
    <name type="scientific">Ambrosiozyma monospora</name>
    <name type="common">Yeast</name>
    <name type="synonym">Endomycopsis monosporus</name>
    <dbReference type="NCBI Taxonomy" id="43982"/>
    <lineage>
        <taxon>Eukaryota</taxon>
        <taxon>Fungi</taxon>
        <taxon>Dikarya</taxon>
        <taxon>Ascomycota</taxon>
        <taxon>Saccharomycotina</taxon>
        <taxon>Pichiomycetes</taxon>
        <taxon>Pichiales</taxon>
        <taxon>Pichiaceae</taxon>
        <taxon>Ambrosiozyma</taxon>
    </lineage>
</organism>
<protein>
    <submittedName>
        <fullName evidence="1">Unnamed protein product</fullName>
    </submittedName>
</protein>
<name>A0ACB5T6E6_AMBMO</name>
<evidence type="ECO:0000313" key="2">
    <source>
        <dbReference type="Proteomes" id="UP001165064"/>
    </source>
</evidence>
<sequence>MVMCSSFKTLGHNEELNQQLKSTATYFFAVCDEFFGNARLQGWEPAKSEGEASDKEIVITCSELRPLITSTFKVMGMDFTPGFINEPDYAWELYLHFMNTCVQIVGLISTKMGYNELSKAFYEPFSGATYPLETGIIDYPSSGKLFHCEAEECVDLLLKVIPFGQGNSMEVVPIIARLILNSCLNGLNKKVKKNNTELTNNKSKPCRIHHEHFDYFIDPIKLRIPAKDVDNFSDVDMTTSDAYNQTTNLGIETGDAHQHTDNFHGNEAVSISSEAIVSTTLQETDNDGSSDDDLVPDGGYHQYSGIDSFFLGSENYFESDEDEPDYSTFGLVMNINTHGFYKELFIESEFFCSSFSPSHIYKPTGKYVKVKVLDFELLQSLFTETCQGRNDREGFFDKHIWQFYDYVEISLRIGCFNETVSASQRINCPWFVDYGECVLQGDRLNSIGYFVCFDHDMDNDNSFEKFDSNDFIMASAAYKQLVQLVELGVDGSRVDSHEFCFKNGSVFLTSLDFLSLFDNCSEKEFILSRLDERFPLLRHIKKACIETNVVHCRSGTEQYFFSDPNRNG</sequence>